<dbReference type="RefSeq" id="WP_225979188.1">
    <property type="nucleotide sequence ID" value="NZ_CP028290.1"/>
</dbReference>
<keyword evidence="1" id="KW-0732">Signal</keyword>
<dbReference type="Proteomes" id="UP000199317">
    <property type="component" value="Unassembled WGS sequence"/>
</dbReference>
<sequence length="219" mass="23514">MMKRWITLAAAVLGSVAVHAADGTVHVANAELLAALQNPKAALTTARTPLAFDNGASAKNCLDYSELLAKAQPVESTRNFEIRSEYLLCDSLRQVGGRPFVAEKAAAAASQAKALYQQLDLRSFPSSLHNRADAGKHSLKALLPGAPRFEGNAVQVDAPDQFFRLEVVGLIDNGKGRKQDLLVWVTDELKNGTYRGYASMVVHPPHTATGSYTAVTVSR</sequence>
<reference evidence="3" key="1">
    <citation type="submission" date="2016-10" db="EMBL/GenBank/DDBJ databases">
        <authorList>
            <person name="Varghese N."/>
            <person name="Submissions S."/>
        </authorList>
    </citation>
    <scope>NUCLEOTIDE SEQUENCE [LARGE SCALE GENOMIC DNA]</scope>
    <source>
        <strain evidence="3">DSM 17101</strain>
    </source>
</reference>
<accession>A0A1H0W3V8</accession>
<evidence type="ECO:0000313" key="3">
    <source>
        <dbReference type="Proteomes" id="UP000199317"/>
    </source>
</evidence>
<dbReference type="EMBL" id="FNJL01000032">
    <property type="protein sequence ID" value="SDP85419.1"/>
    <property type="molecule type" value="Genomic_DNA"/>
</dbReference>
<dbReference type="AlphaFoldDB" id="A0A1H0W3V8"/>
<name>A0A1H0W3V8_9BURK</name>
<keyword evidence="3" id="KW-1185">Reference proteome</keyword>
<evidence type="ECO:0000313" key="2">
    <source>
        <dbReference type="EMBL" id="SDP85419.1"/>
    </source>
</evidence>
<feature type="chain" id="PRO_5011742095" evidence="1">
    <location>
        <begin position="21"/>
        <end position="219"/>
    </location>
</feature>
<gene>
    <name evidence="2" type="ORF">SAMN04489708_13226</name>
</gene>
<organism evidence="2 3">
    <name type="scientific">Paracidovorax cattleyae</name>
    <dbReference type="NCBI Taxonomy" id="80868"/>
    <lineage>
        <taxon>Bacteria</taxon>
        <taxon>Pseudomonadati</taxon>
        <taxon>Pseudomonadota</taxon>
        <taxon>Betaproteobacteria</taxon>
        <taxon>Burkholderiales</taxon>
        <taxon>Comamonadaceae</taxon>
        <taxon>Paracidovorax</taxon>
    </lineage>
</organism>
<protein>
    <submittedName>
        <fullName evidence="2">Uncharacterized protein</fullName>
    </submittedName>
</protein>
<proteinExistence type="predicted"/>
<feature type="signal peptide" evidence="1">
    <location>
        <begin position="1"/>
        <end position="20"/>
    </location>
</feature>
<evidence type="ECO:0000256" key="1">
    <source>
        <dbReference type="SAM" id="SignalP"/>
    </source>
</evidence>